<keyword evidence="2" id="KW-1185">Reference proteome</keyword>
<protein>
    <submittedName>
        <fullName evidence="1">DUF3243 family protein</fullName>
    </submittedName>
</protein>
<dbReference type="Pfam" id="PF11588">
    <property type="entry name" value="DUF3243"/>
    <property type="match status" value="1"/>
</dbReference>
<reference evidence="1 2" key="1">
    <citation type="submission" date="2019-11" db="EMBL/GenBank/DDBJ databases">
        <title>Bacillus lacus genome.</title>
        <authorList>
            <person name="Allen C.J."/>
            <person name="Newman J.D."/>
        </authorList>
    </citation>
    <scope>NUCLEOTIDE SEQUENCE [LARGE SCALE GENOMIC DNA]</scope>
    <source>
        <strain evidence="1 2">KCTC 33946</strain>
    </source>
</reference>
<dbReference type="InterPro" id="IPR038292">
    <property type="entry name" value="YmfJ/YflH_sf"/>
</dbReference>
<name>A0A7X2IVY1_9BACI</name>
<dbReference type="EMBL" id="WKKI01000001">
    <property type="protein sequence ID" value="MRX70786.1"/>
    <property type="molecule type" value="Genomic_DNA"/>
</dbReference>
<organism evidence="1 2">
    <name type="scientific">Metabacillus lacus</name>
    <dbReference type="NCBI Taxonomy" id="1983721"/>
    <lineage>
        <taxon>Bacteria</taxon>
        <taxon>Bacillati</taxon>
        <taxon>Bacillota</taxon>
        <taxon>Bacilli</taxon>
        <taxon>Bacillales</taxon>
        <taxon>Bacillaceae</taxon>
        <taxon>Metabacillus</taxon>
    </lineage>
</organism>
<proteinExistence type="predicted"/>
<dbReference type="Gene3D" id="1.10.760.20">
    <property type="entry name" value="Protein of unknown function DUF3243"/>
    <property type="match status" value="1"/>
</dbReference>
<gene>
    <name evidence="1" type="ORF">GJU40_01220</name>
</gene>
<dbReference type="RefSeq" id="WP_154305905.1">
    <property type="nucleotide sequence ID" value="NZ_WKKI01000001.1"/>
</dbReference>
<dbReference type="OrthoDB" id="2418090at2"/>
<sequence length="110" mass="12777">MNYQDKDTSIQREKVESKLDALSKQEKDEILENFQTFRNYLGDKVNAGEKLGLSEEALAKSAKITAEYLANNVDPRNREEMLLKELWEAATEEEQNHFSRLLVEFAKQSH</sequence>
<comment type="caution">
    <text evidence="1">The sequence shown here is derived from an EMBL/GenBank/DDBJ whole genome shotgun (WGS) entry which is preliminary data.</text>
</comment>
<dbReference type="AlphaFoldDB" id="A0A7X2IVY1"/>
<accession>A0A7X2IVY1</accession>
<dbReference type="InterPro" id="IPR021637">
    <property type="entry name" value="DUF3243"/>
</dbReference>
<evidence type="ECO:0000313" key="1">
    <source>
        <dbReference type="EMBL" id="MRX70786.1"/>
    </source>
</evidence>
<dbReference type="Proteomes" id="UP000448867">
    <property type="component" value="Unassembled WGS sequence"/>
</dbReference>
<evidence type="ECO:0000313" key="2">
    <source>
        <dbReference type="Proteomes" id="UP000448867"/>
    </source>
</evidence>